<dbReference type="OrthoDB" id="288686at2"/>
<name>M5R9B9_9BACT</name>
<sequence>MSQLYRYEKQQRRTSLTLLLNMVVLLLMYGAARKLIEPTEAAEQLFAWVHIVLPIVELCLLLAAIYFWLQNGTFRITVDADRFEIADPLFKEFSFSVPVSEIAEIRQTHQKHANYNTIMMYMKSGEKIQITQNYNYHRGKLYAALAKANSEILLPENAYRFKQV</sequence>
<organism evidence="2 3">
    <name type="scientific">Rhodopirellula maiorica SM1</name>
    <dbReference type="NCBI Taxonomy" id="1265738"/>
    <lineage>
        <taxon>Bacteria</taxon>
        <taxon>Pseudomonadati</taxon>
        <taxon>Planctomycetota</taxon>
        <taxon>Planctomycetia</taxon>
        <taxon>Pirellulales</taxon>
        <taxon>Pirellulaceae</taxon>
        <taxon>Novipirellula</taxon>
    </lineage>
</organism>
<comment type="caution">
    <text evidence="2">The sequence shown here is derived from an EMBL/GenBank/DDBJ whole genome shotgun (WGS) entry which is preliminary data.</text>
</comment>
<keyword evidence="3" id="KW-1185">Reference proteome</keyword>
<dbReference type="AlphaFoldDB" id="M5R9B9"/>
<evidence type="ECO:0000256" key="1">
    <source>
        <dbReference type="SAM" id="Phobius"/>
    </source>
</evidence>
<dbReference type="EMBL" id="ANOG01001060">
    <property type="protein sequence ID" value="EMI15646.1"/>
    <property type="molecule type" value="Genomic_DNA"/>
</dbReference>
<keyword evidence="1" id="KW-1133">Transmembrane helix</keyword>
<gene>
    <name evidence="2" type="ORF">RMSM_07431</name>
</gene>
<reference evidence="2 3" key="1">
    <citation type="journal article" date="2013" name="Mar. Genomics">
        <title>Expression of sulfatases in Rhodopirellula baltica and the diversity of sulfatases in the genus Rhodopirellula.</title>
        <authorList>
            <person name="Wegner C.E."/>
            <person name="Richter-Heitmann T."/>
            <person name="Klindworth A."/>
            <person name="Klockow C."/>
            <person name="Richter M."/>
            <person name="Achstetter T."/>
            <person name="Glockner F.O."/>
            <person name="Harder J."/>
        </authorList>
    </citation>
    <scope>NUCLEOTIDE SEQUENCE [LARGE SCALE GENOMIC DNA]</scope>
    <source>
        <strain evidence="2 3">SM1</strain>
    </source>
</reference>
<keyword evidence="1" id="KW-0812">Transmembrane</keyword>
<evidence type="ECO:0000313" key="2">
    <source>
        <dbReference type="EMBL" id="EMI15646.1"/>
    </source>
</evidence>
<keyword evidence="1" id="KW-0472">Membrane</keyword>
<proteinExistence type="predicted"/>
<dbReference type="RefSeq" id="WP_008708605.1">
    <property type="nucleotide sequence ID" value="NZ_ANOG01001060.1"/>
</dbReference>
<evidence type="ECO:0000313" key="3">
    <source>
        <dbReference type="Proteomes" id="UP000011991"/>
    </source>
</evidence>
<feature type="transmembrane region" description="Helical" evidence="1">
    <location>
        <begin position="48"/>
        <end position="69"/>
    </location>
</feature>
<protein>
    <submittedName>
        <fullName evidence="2">Membrane protein</fullName>
    </submittedName>
</protein>
<dbReference type="PATRIC" id="fig|1265738.3.peg.7410"/>
<feature type="transmembrane region" description="Helical" evidence="1">
    <location>
        <begin position="16"/>
        <end position="36"/>
    </location>
</feature>
<accession>M5R9B9</accession>
<dbReference type="Proteomes" id="UP000011991">
    <property type="component" value="Unassembled WGS sequence"/>
</dbReference>